<reference evidence="8 11" key="1">
    <citation type="submission" date="2018-09" db="EMBL/GenBank/DDBJ databases">
        <title>Roseomonas sp. nov., isolated from feces of Tibetan antelopes in the Qinghai-Tibet plateau, China.</title>
        <authorList>
            <person name="Tian Z."/>
        </authorList>
    </citation>
    <scope>NUCLEOTIDE SEQUENCE [LARGE SCALE GENOMIC DNA]</scope>
    <source>
        <strain evidence="9 10">Z23</strain>
        <strain evidence="8 11">Z24</strain>
    </source>
</reference>
<accession>A0A3A9J9S8</accession>
<keyword evidence="10" id="KW-1185">Reference proteome</keyword>
<dbReference type="Pfam" id="PF01478">
    <property type="entry name" value="Peptidase_A24"/>
    <property type="match status" value="1"/>
</dbReference>
<feature type="transmembrane region" description="Helical" evidence="6">
    <location>
        <begin position="21"/>
        <end position="40"/>
    </location>
</feature>
<evidence type="ECO:0000256" key="6">
    <source>
        <dbReference type="SAM" id="Phobius"/>
    </source>
</evidence>
<evidence type="ECO:0000256" key="4">
    <source>
        <dbReference type="ARBA" id="ARBA00022989"/>
    </source>
</evidence>
<proteinExistence type="predicted"/>
<dbReference type="EMBL" id="RAQU01000099">
    <property type="protein sequence ID" value="RKK03192.1"/>
    <property type="molecule type" value="Genomic_DNA"/>
</dbReference>
<dbReference type="InterPro" id="IPR052218">
    <property type="entry name" value="Preflagellin_Peptidase"/>
</dbReference>
<evidence type="ECO:0000256" key="1">
    <source>
        <dbReference type="ARBA" id="ARBA00004651"/>
    </source>
</evidence>
<evidence type="ECO:0000256" key="3">
    <source>
        <dbReference type="ARBA" id="ARBA00022692"/>
    </source>
</evidence>
<keyword evidence="3 6" id="KW-0812">Transmembrane</keyword>
<dbReference type="InterPro" id="IPR000045">
    <property type="entry name" value="Prepilin_IV_endopep_pep"/>
</dbReference>
<evidence type="ECO:0000256" key="2">
    <source>
        <dbReference type="ARBA" id="ARBA00022475"/>
    </source>
</evidence>
<dbReference type="PANTHER" id="PTHR36506:SF1">
    <property type="entry name" value="PREFLAGELLIN PEPTIDASE"/>
    <property type="match status" value="1"/>
</dbReference>
<feature type="transmembrane region" description="Helical" evidence="6">
    <location>
        <begin position="46"/>
        <end position="64"/>
    </location>
</feature>
<organism evidence="8 11">
    <name type="scientific">Teichococcus wenyumeiae</name>
    <dbReference type="NCBI Taxonomy" id="2478470"/>
    <lineage>
        <taxon>Bacteria</taxon>
        <taxon>Pseudomonadati</taxon>
        <taxon>Pseudomonadota</taxon>
        <taxon>Alphaproteobacteria</taxon>
        <taxon>Acetobacterales</taxon>
        <taxon>Roseomonadaceae</taxon>
        <taxon>Roseomonas</taxon>
    </lineage>
</organism>
<comment type="subcellular location">
    <subcellularLocation>
        <location evidence="1">Cell membrane</location>
        <topology evidence="1">Multi-pass membrane protein</topology>
    </subcellularLocation>
</comment>
<dbReference type="EMBL" id="RFLX01000051">
    <property type="protein sequence ID" value="RMI15551.1"/>
    <property type="molecule type" value="Genomic_DNA"/>
</dbReference>
<dbReference type="PANTHER" id="PTHR36506">
    <property type="entry name" value="PREFLAGELLIN PEPTIDASE"/>
    <property type="match status" value="1"/>
</dbReference>
<dbReference type="InParanoid" id="A0A3A9J9S8"/>
<evidence type="ECO:0000313" key="9">
    <source>
        <dbReference type="EMBL" id="RMI15551.1"/>
    </source>
</evidence>
<sequence length="188" mass="19681">MDGAHERHPSRSFCTKTLRNGHAMLFSASLLLLLAAATWRDIATRTIPDTVSILAALVGLAARFSLGPQAALLSILTAAALFALLLFLFARGALGGGDVKLMSALALGMAPAMVWDFLVVTAITGGVLAFAYLALSRLLPAHLARPVIAGGTLPRLCHVEAWRIRRRGPLPYGLAIAVGGATVLLHGI</sequence>
<feature type="domain" description="Prepilin type IV endopeptidase peptidase" evidence="7">
    <location>
        <begin position="30"/>
        <end position="129"/>
    </location>
</feature>
<keyword evidence="2" id="KW-1003">Cell membrane</keyword>
<dbReference type="AlphaFoldDB" id="A0A3A9J9S8"/>
<dbReference type="Gene3D" id="1.20.120.1220">
    <property type="match status" value="1"/>
</dbReference>
<evidence type="ECO:0000256" key="5">
    <source>
        <dbReference type="ARBA" id="ARBA00023136"/>
    </source>
</evidence>
<evidence type="ECO:0000313" key="10">
    <source>
        <dbReference type="Proteomes" id="UP000274097"/>
    </source>
</evidence>
<evidence type="ECO:0000259" key="7">
    <source>
        <dbReference type="Pfam" id="PF01478"/>
    </source>
</evidence>
<dbReference type="GO" id="GO:0005886">
    <property type="term" value="C:plasma membrane"/>
    <property type="evidence" value="ECO:0007669"/>
    <property type="project" value="UniProtKB-SubCell"/>
</dbReference>
<feature type="transmembrane region" description="Helical" evidence="6">
    <location>
        <begin position="114"/>
        <end position="135"/>
    </location>
</feature>
<gene>
    <name evidence="8" type="ORF">D6Z83_15805</name>
    <name evidence="9" type="ORF">EBE87_25335</name>
</gene>
<name>A0A3A9J9S8_9PROT</name>
<keyword evidence="4 6" id="KW-1133">Transmembrane helix</keyword>
<dbReference type="Proteomes" id="UP000278036">
    <property type="component" value="Unassembled WGS sequence"/>
</dbReference>
<dbReference type="Proteomes" id="UP000274097">
    <property type="component" value="Unassembled WGS sequence"/>
</dbReference>
<dbReference type="GO" id="GO:0004190">
    <property type="term" value="F:aspartic-type endopeptidase activity"/>
    <property type="evidence" value="ECO:0007669"/>
    <property type="project" value="InterPro"/>
</dbReference>
<protein>
    <submittedName>
        <fullName evidence="8">Prepilin peptidase</fullName>
    </submittedName>
</protein>
<evidence type="ECO:0000313" key="11">
    <source>
        <dbReference type="Proteomes" id="UP000278036"/>
    </source>
</evidence>
<evidence type="ECO:0000313" key="8">
    <source>
        <dbReference type="EMBL" id="RKK03192.1"/>
    </source>
</evidence>
<feature type="transmembrane region" description="Helical" evidence="6">
    <location>
        <begin position="71"/>
        <end position="94"/>
    </location>
</feature>
<comment type="caution">
    <text evidence="8">The sequence shown here is derived from an EMBL/GenBank/DDBJ whole genome shotgun (WGS) entry which is preliminary data.</text>
</comment>
<feature type="transmembrane region" description="Helical" evidence="6">
    <location>
        <begin position="170"/>
        <end position="187"/>
    </location>
</feature>
<keyword evidence="5 6" id="KW-0472">Membrane</keyword>